<evidence type="ECO:0000313" key="3">
    <source>
        <dbReference type="EMBL" id="SCX80814.1"/>
    </source>
</evidence>
<dbReference type="InterPro" id="IPR003958">
    <property type="entry name" value="CBFA_NFYB_domain"/>
</dbReference>
<dbReference type="STRING" id="582692.SAMN05720606_10185"/>
<keyword evidence="4" id="KW-1185">Reference proteome</keyword>
<sequence length="129" mass="14859">MAYNVEAEEYQSLDEEEFEHEEDDGAIRVSRKGTLSKFVRTKTSSRVTNGAKDMLMAQLEQITIMLVKRAEEVCASQGRSTIYDSDLQTAYEELMQPHEFIDKIILELDNQKEQLKIVAQSSLVRHMEV</sequence>
<dbReference type="GO" id="GO:0046982">
    <property type="term" value="F:protein heterodimerization activity"/>
    <property type="evidence" value="ECO:0007669"/>
    <property type="project" value="InterPro"/>
</dbReference>
<evidence type="ECO:0000313" key="4">
    <source>
        <dbReference type="Proteomes" id="UP000198538"/>
    </source>
</evidence>
<protein>
    <submittedName>
        <fullName evidence="3">Histone H3/H4</fullName>
    </submittedName>
</protein>
<evidence type="ECO:0000256" key="1">
    <source>
        <dbReference type="SAM" id="MobiDB-lite"/>
    </source>
</evidence>
<dbReference type="RefSeq" id="WP_090914847.1">
    <property type="nucleotide sequence ID" value="NZ_FMVM01000001.1"/>
</dbReference>
<accession>A0A1G5ASE0</accession>
<dbReference type="AlphaFoldDB" id="A0A1G5ASE0"/>
<dbReference type="Gene3D" id="1.10.20.10">
    <property type="entry name" value="Histone, subunit A"/>
    <property type="match status" value="1"/>
</dbReference>
<feature type="domain" description="Transcription factor CBF/NF-Y/archaeal histone" evidence="2">
    <location>
        <begin position="41"/>
        <end position="90"/>
    </location>
</feature>
<dbReference type="InterPro" id="IPR009072">
    <property type="entry name" value="Histone-fold"/>
</dbReference>
<proteinExistence type="predicted"/>
<dbReference type="Proteomes" id="UP000198538">
    <property type="component" value="Unassembled WGS sequence"/>
</dbReference>
<reference evidence="4" key="1">
    <citation type="submission" date="2016-10" db="EMBL/GenBank/DDBJ databases">
        <authorList>
            <person name="Varghese N."/>
            <person name="Submissions S."/>
        </authorList>
    </citation>
    <scope>NUCLEOTIDE SEQUENCE [LARGE SCALE GENOMIC DNA]</scope>
    <source>
        <strain evidence="4">BL9</strain>
    </source>
</reference>
<dbReference type="Pfam" id="PF00808">
    <property type="entry name" value="CBFD_NFYB_HMF"/>
    <property type="match status" value="1"/>
</dbReference>
<evidence type="ECO:0000259" key="2">
    <source>
        <dbReference type="Pfam" id="PF00808"/>
    </source>
</evidence>
<organism evidence="3 4">
    <name type="scientific">Paenibacillus polysaccharolyticus</name>
    <dbReference type="NCBI Taxonomy" id="582692"/>
    <lineage>
        <taxon>Bacteria</taxon>
        <taxon>Bacillati</taxon>
        <taxon>Bacillota</taxon>
        <taxon>Bacilli</taxon>
        <taxon>Bacillales</taxon>
        <taxon>Paenibacillaceae</taxon>
        <taxon>Paenibacillus</taxon>
    </lineage>
</organism>
<dbReference type="SUPFAM" id="SSF47113">
    <property type="entry name" value="Histone-fold"/>
    <property type="match status" value="1"/>
</dbReference>
<feature type="region of interest" description="Disordered" evidence="1">
    <location>
        <begin position="1"/>
        <end position="24"/>
    </location>
</feature>
<name>A0A1G5ASE0_9BACL</name>
<dbReference type="EMBL" id="FMVM01000001">
    <property type="protein sequence ID" value="SCX80814.1"/>
    <property type="molecule type" value="Genomic_DNA"/>
</dbReference>
<gene>
    <name evidence="3" type="ORF">SAMN05720606_10185</name>
</gene>